<organism evidence="3 4">
    <name type="scientific">Portunus trituberculatus</name>
    <name type="common">Swimming crab</name>
    <name type="synonym">Neptunus trituberculatus</name>
    <dbReference type="NCBI Taxonomy" id="210409"/>
    <lineage>
        <taxon>Eukaryota</taxon>
        <taxon>Metazoa</taxon>
        <taxon>Ecdysozoa</taxon>
        <taxon>Arthropoda</taxon>
        <taxon>Crustacea</taxon>
        <taxon>Multicrustacea</taxon>
        <taxon>Malacostraca</taxon>
        <taxon>Eumalacostraca</taxon>
        <taxon>Eucarida</taxon>
        <taxon>Decapoda</taxon>
        <taxon>Pleocyemata</taxon>
        <taxon>Brachyura</taxon>
        <taxon>Eubrachyura</taxon>
        <taxon>Portunoidea</taxon>
        <taxon>Portunidae</taxon>
        <taxon>Portuninae</taxon>
        <taxon>Portunus</taxon>
    </lineage>
</organism>
<reference evidence="3 4" key="1">
    <citation type="submission" date="2019-05" db="EMBL/GenBank/DDBJ databases">
        <title>Another draft genome of Portunus trituberculatus and its Hox gene families provides insights of decapod evolution.</title>
        <authorList>
            <person name="Jeong J.-H."/>
            <person name="Song I."/>
            <person name="Kim S."/>
            <person name="Choi T."/>
            <person name="Kim D."/>
            <person name="Ryu S."/>
            <person name="Kim W."/>
        </authorList>
    </citation>
    <scope>NUCLEOTIDE SEQUENCE [LARGE SCALE GENOMIC DNA]</scope>
    <source>
        <tissue evidence="3">Muscle</tissue>
    </source>
</reference>
<evidence type="ECO:0000256" key="1">
    <source>
        <dbReference type="SAM" id="MobiDB-lite"/>
    </source>
</evidence>
<proteinExistence type="predicted"/>
<evidence type="ECO:0000256" key="2">
    <source>
        <dbReference type="SAM" id="Phobius"/>
    </source>
</evidence>
<feature type="region of interest" description="Disordered" evidence="1">
    <location>
        <begin position="21"/>
        <end position="48"/>
    </location>
</feature>
<accession>A0A5B7EM09</accession>
<keyword evidence="4" id="KW-1185">Reference proteome</keyword>
<keyword evidence="2" id="KW-1133">Transmembrane helix</keyword>
<feature type="compositionally biased region" description="Low complexity" evidence="1">
    <location>
        <begin position="35"/>
        <end position="44"/>
    </location>
</feature>
<evidence type="ECO:0000313" key="4">
    <source>
        <dbReference type="Proteomes" id="UP000324222"/>
    </source>
</evidence>
<keyword evidence="2" id="KW-0812">Transmembrane</keyword>
<dbReference type="AlphaFoldDB" id="A0A5B7EM09"/>
<evidence type="ECO:0000313" key="3">
    <source>
        <dbReference type="EMBL" id="MPC35600.1"/>
    </source>
</evidence>
<keyword evidence="2" id="KW-0472">Membrane</keyword>
<feature type="transmembrane region" description="Helical" evidence="2">
    <location>
        <begin position="60"/>
        <end position="93"/>
    </location>
</feature>
<name>A0A5B7EM09_PORTR</name>
<protein>
    <submittedName>
        <fullName evidence="3">Uncharacterized protein</fullName>
    </submittedName>
</protein>
<dbReference type="EMBL" id="VSRR010003311">
    <property type="protein sequence ID" value="MPC35600.1"/>
    <property type="molecule type" value="Genomic_DNA"/>
</dbReference>
<comment type="caution">
    <text evidence="3">The sequence shown here is derived from an EMBL/GenBank/DDBJ whole genome shotgun (WGS) entry which is preliminary data.</text>
</comment>
<sequence length="118" mass="11805">MKTLQYKSSTSVIVFPSSVKKEGAGDGAWRRYKASSSEGSGSPPHGVTTSANMFSAPLPWLCPVALGAALAAGTEAAAAVVMVVVAVAAGLVVDMEVEVAAVVVVAVVTAAAMEAQLQ</sequence>
<dbReference type="Proteomes" id="UP000324222">
    <property type="component" value="Unassembled WGS sequence"/>
</dbReference>
<feature type="transmembrane region" description="Helical" evidence="2">
    <location>
        <begin position="99"/>
        <end position="117"/>
    </location>
</feature>
<gene>
    <name evidence="3" type="ORF">E2C01_029026</name>
</gene>